<dbReference type="InterPro" id="IPR000873">
    <property type="entry name" value="AMP-dep_synth/lig_dom"/>
</dbReference>
<dbReference type="GO" id="GO:0031177">
    <property type="term" value="F:phosphopantetheine binding"/>
    <property type="evidence" value="ECO:0007669"/>
    <property type="project" value="TreeGrafter"/>
</dbReference>
<dbReference type="AlphaFoldDB" id="A0A6A4ZBL5"/>
<gene>
    <name evidence="5" type="ORF">As57867_006317</name>
</gene>
<dbReference type="InterPro" id="IPR023213">
    <property type="entry name" value="CAT-like_dom_sf"/>
</dbReference>
<feature type="domain" description="Condensation" evidence="4">
    <location>
        <begin position="16"/>
        <end position="347"/>
    </location>
</feature>
<dbReference type="GO" id="GO:0044550">
    <property type="term" value="P:secondary metabolite biosynthetic process"/>
    <property type="evidence" value="ECO:0007669"/>
    <property type="project" value="TreeGrafter"/>
</dbReference>
<feature type="domain" description="AMP-dependent synthetase/ligase" evidence="3">
    <location>
        <begin position="388"/>
        <end position="544"/>
    </location>
</feature>
<dbReference type="Gene3D" id="3.30.559.30">
    <property type="entry name" value="Nonribosomal peptide synthetase, condensation domain"/>
    <property type="match status" value="1"/>
</dbReference>
<dbReference type="InterPro" id="IPR020845">
    <property type="entry name" value="AMP-binding_CS"/>
</dbReference>
<name>A0A6A4ZBL5_9STRA</name>
<dbReference type="Pfam" id="PF00501">
    <property type="entry name" value="AMP-binding"/>
    <property type="match status" value="1"/>
</dbReference>
<dbReference type="PANTHER" id="PTHR45527:SF1">
    <property type="entry name" value="FATTY ACID SYNTHASE"/>
    <property type="match status" value="1"/>
</dbReference>
<evidence type="ECO:0000256" key="2">
    <source>
        <dbReference type="ARBA" id="ARBA00022553"/>
    </source>
</evidence>
<dbReference type="SUPFAM" id="SSF56801">
    <property type="entry name" value="Acetyl-CoA synthetase-like"/>
    <property type="match status" value="1"/>
</dbReference>
<reference evidence="5" key="1">
    <citation type="submission" date="2019-06" db="EMBL/GenBank/DDBJ databases">
        <title>Genomics analysis of Aphanomyces spp. identifies a new class of oomycete effector associated with host adaptation.</title>
        <authorList>
            <person name="Gaulin E."/>
        </authorList>
    </citation>
    <scope>NUCLEOTIDE SEQUENCE</scope>
    <source>
        <strain evidence="5">CBS 578.67</strain>
    </source>
</reference>
<dbReference type="PANTHER" id="PTHR45527">
    <property type="entry name" value="NONRIBOSOMAL PEPTIDE SYNTHETASE"/>
    <property type="match status" value="1"/>
</dbReference>
<dbReference type="Gene3D" id="3.40.50.12780">
    <property type="entry name" value="N-terminal domain of ligase-like"/>
    <property type="match status" value="1"/>
</dbReference>
<dbReference type="GO" id="GO:0003824">
    <property type="term" value="F:catalytic activity"/>
    <property type="evidence" value="ECO:0007669"/>
    <property type="project" value="InterPro"/>
</dbReference>
<dbReference type="Gene3D" id="3.30.559.10">
    <property type="entry name" value="Chloramphenicol acetyltransferase-like domain"/>
    <property type="match status" value="1"/>
</dbReference>
<dbReference type="SUPFAM" id="SSF52777">
    <property type="entry name" value="CoA-dependent acyltransferases"/>
    <property type="match status" value="2"/>
</dbReference>
<evidence type="ECO:0000259" key="4">
    <source>
        <dbReference type="Pfam" id="PF00668"/>
    </source>
</evidence>
<dbReference type="GO" id="GO:0043041">
    <property type="term" value="P:amino acid activation for nonribosomal peptide biosynthetic process"/>
    <property type="evidence" value="ECO:0007669"/>
    <property type="project" value="TreeGrafter"/>
</dbReference>
<dbReference type="EMBL" id="VJMH01002518">
    <property type="protein sequence ID" value="KAF0708492.1"/>
    <property type="molecule type" value="Genomic_DNA"/>
</dbReference>
<dbReference type="OrthoDB" id="5598541at2759"/>
<keyword evidence="1" id="KW-0596">Phosphopantetheine</keyword>
<organism evidence="5">
    <name type="scientific">Aphanomyces stellatus</name>
    <dbReference type="NCBI Taxonomy" id="120398"/>
    <lineage>
        <taxon>Eukaryota</taxon>
        <taxon>Sar</taxon>
        <taxon>Stramenopiles</taxon>
        <taxon>Oomycota</taxon>
        <taxon>Saprolegniomycetes</taxon>
        <taxon>Saprolegniales</taxon>
        <taxon>Verrucalvaceae</taxon>
        <taxon>Aphanomyces</taxon>
    </lineage>
</organism>
<comment type="caution">
    <text evidence="5">The sequence shown here is derived from an EMBL/GenBank/DDBJ whole genome shotgun (WGS) entry which is preliminary data.</text>
</comment>
<sequence length="560" mass="63335">VTNDDWSEWRMLEKVWPSDDTEKLTKDFLHGDRQQGFTLSSKSFQRFTCVRISDDRLRIVWTYHHSLMDGWSLPLVMDKLLAICYDEERTYSFVSFKDHVEWLSQRDLEPSREFWVTALTNLDKTVPLALPKPQSRAVQGFVNKYATLSQVISLPNLDDVCKKLAVTPSSVFRSVWAIVLQQYTRSEYVVFGSVVSGRDSGQEGMETMIGMLINTVPILTHVPMTSLVRDLIQSVHGYSTDLVHHSHCSLVDIKNWSAISGLKDIFDTLLVYENYPSAEFDESIPRSFTFEYKCGEEFVNSTIAIVIAPSEVDFKIFAMYRTREVDASVMTFLIDRFVHVASKIASAEFLDETLSSLDEAPQHEKAVWLSSSFGTVAPLPYELLHHAFEERAQLNPDVRAIEFEGRWLSYGELNSQASNLAADLTELGVCAGSRVAVIMERCLEFPLGLLAALKVGSAFVPLDATFPSNRLARILTDSNVNAVITTRAHFARIQEIAQEIHVILADSSELGLVQKPFTPMQTQIATRNNEAILLFTSGSTGQPKEQKKLVKWKVREYCNF</sequence>
<dbReference type="Pfam" id="PF00668">
    <property type="entry name" value="Condensation"/>
    <property type="match status" value="1"/>
</dbReference>
<dbReference type="GO" id="GO:0005737">
    <property type="term" value="C:cytoplasm"/>
    <property type="evidence" value="ECO:0007669"/>
    <property type="project" value="TreeGrafter"/>
</dbReference>
<evidence type="ECO:0000256" key="1">
    <source>
        <dbReference type="ARBA" id="ARBA00022450"/>
    </source>
</evidence>
<dbReference type="PROSITE" id="PS00455">
    <property type="entry name" value="AMP_BINDING"/>
    <property type="match status" value="1"/>
</dbReference>
<evidence type="ECO:0008006" key="6">
    <source>
        <dbReference type="Google" id="ProtNLM"/>
    </source>
</evidence>
<dbReference type="InterPro" id="IPR001242">
    <property type="entry name" value="Condensation_dom"/>
</dbReference>
<feature type="non-terminal residue" evidence="5">
    <location>
        <position position="1"/>
    </location>
</feature>
<evidence type="ECO:0000313" key="5">
    <source>
        <dbReference type="EMBL" id="KAF0708492.1"/>
    </source>
</evidence>
<protein>
    <recommendedName>
        <fullName evidence="6">AMP-dependent synthetase/ligase domain-containing protein</fullName>
    </recommendedName>
</protein>
<dbReference type="InterPro" id="IPR042099">
    <property type="entry name" value="ANL_N_sf"/>
</dbReference>
<proteinExistence type="predicted"/>
<evidence type="ECO:0000259" key="3">
    <source>
        <dbReference type="Pfam" id="PF00501"/>
    </source>
</evidence>
<keyword evidence="2" id="KW-0597">Phosphoprotein</keyword>
<accession>A0A6A4ZBL5</accession>